<dbReference type="InterPro" id="IPR002110">
    <property type="entry name" value="Ankyrin_rpt"/>
</dbReference>
<organism evidence="10 11">
    <name type="scientific">Setaria digitata</name>
    <dbReference type="NCBI Taxonomy" id="48799"/>
    <lineage>
        <taxon>Eukaryota</taxon>
        <taxon>Metazoa</taxon>
        <taxon>Ecdysozoa</taxon>
        <taxon>Nematoda</taxon>
        <taxon>Chromadorea</taxon>
        <taxon>Rhabditida</taxon>
        <taxon>Spirurina</taxon>
        <taxon>Spiruromorpha</taxon>
        <taxon>Filarioidea</taxon>
        <taxon>Setariidae</taxon>
        <taxon>Setaria</taxon>
    </lineage>
</organism>
<comment type="catalytic activity">
    <reaction evidence="6">
        <text>a 1,2-diacyl-sn-glycero-3-phosphocholine + H2O = a 1-acyl-sn-glycero-3-phosphocholine + a fatty acid + H(+)</text>
        <dbReference type="Rhea" id="RHEA:15801"/>
        <dbReference type="ChEBI" id="CHEBI:15377"/>
        <dbReference type="ChEBI" id="CHEBI:15378"/>
        <dbReference type="ChEBI" id="CHEBI:28868"/>
        <dbReference type="ChEBI" id="CHEBI:57643"/>
        <dbReference type="ChEBI" id="CHEBI:58168"/>
        <dbReference type="EC" id="3.1.1.4"/>
    </reaction>
    <physiologicalReaction direction="left-to-right" evidence="6">
        <dbReference type="Rhea" id="RHEA:15802"/>
    </physiologicalReaction>
</comment>
<dbReference type="Pfam" id="PF01734">
    <property type="entry name" value="Patatin"/>
    <property type="match status" value="1"/>
</dbReference>
<dbReference type="PANTHER" id="PTHR24139">
    <property type="entry name" value="CALCIUM-INDEPENDENT PHOSPHOLIPASE A2"/>
    <property type="match status" value="1"/>
</dbReference>
<dbReference type="InterPro" id="IPR002641">
    <property type="entry name" value="PNPLA_dom"/>
</dbReference>
<dbReference type="GO" id="GO:2000304">
    <property type="term" value="P:positive regulation of ceramide biosynthetic process"/>
    <property type="evidence" value="ECO:0007669"/>
    <property type="project" value="TreeGrafter"/>
</dbReference>
<keyword evidence="2" id="KW-0677">Repeat</keyword>
<feature type="repeat" description="ANK" evidence="7">
    <location>
        <begin position="165"/>
        <end position="197"/>
    </location>
</feature>
<evidence type="ECO:0000313" key="10">
    <source>
        <dbReference type="Proteomes" id="UP000887581"/>
    </source>
</evidence>
<dbReference type="GO" id="GO:0016042">
    <property type="term" value="P:lipid catabolic process"/>
    <property type="evidence" value="ECO:0007669"/>
    <property type="project" value="UniProtKB-UniRule"/>
</dbReference>
<dbReference type="SUPFAM" id="SSF52151">
    <property type="entry name" value="FabD/lysophospholipase-like"/>
    <property type="match status" value="1"/>
</dbReference>
<accession>A0A915PK47</accession>
<dbReference type="Gene3D" id="1.25.40.20">
    <property type="entry name" value="Ankyrin repeat-containing domain"/>
    <property type="match status" value="3"/>
</dbReference>
<evidence type="ECO:0000256" key="3">
    <source>
        <dbReference type="ARBA" id="ARBA00022801"/>
    </source>
</evidence>
<keyword evidence="8" id="KW-0442">Lipid degradation</keyword>
<dbReference type="Pfam" id="PF12796">
    <property type="entry name" value="Ank_2"/>
    <property type="match status" value="2"/>
</dbReference>
<dbReference type="EC" id="3.1.1.4" evidence="1"/>
<evidence type="ECO:0000256" key="7">
    <source>
        <dbReference type="PROSITE-ProRule" id="PRU00023"/>
    </source>
</evidence>
<evidence type="ECO:0000259" key="9">
    <source>
        <dbReference type="PROSITE" id="PS51635"/>
    </source>
</evidence>
<protein>
    <recommendedName>
        <fullName evidence="1">phospholipase A2</fullName>
        <ecNumber evidence="1">3.1.1.4</ecNumber>
    </recommendedName>
</protein>
<dbReference type="SMART" id="SM00248">
    <property type="entry name" value="ANK"/>
    <property type="match status" value="6"/>
</dbReference>
<reference evidence="11" key="1">
    <citation type="submission" date="2022-11" db="UniProtKB">
        <authorList>
            <consortium name="WormBaseParasite"/>
        </authorList>
    </citation>
    <scope>IDENTIFICATION</scope>
</reference>
<dbReference type="Proteomes" id="UP000887581">
    <property type="component" value="Unplaced"/>
</dbReference>
<feature type="short sequence motif" description="GXGXXG" evidence="8">
    <location>
        <begin position="459"/>
        <end position="464"/>
    </location>
</feature>
<evidence type="ECO:0000256" key="8">
    <source>
        <dbReference type="PROSITE-ProRule" id="PRU01161"/>
    </source>
</evidence>
<evidence type="ECO:0000256" key="6">
    <source>
        <dbReference type="ARBA" id="ARBA00023422"/>
    </source>
</evidence>
<feature type="active site" description="Proton acceptor" evidence="8">
    <location>
        <position position="620"/>
    </location>
</feature>
<dbReference type="PROSITE" id="PS50088">
    <property type="entry name" value="ANK_REPEAT"/>
    <property type="match status" value="2"/>
</dbReference>
<dbReference type="GO" id="GO:0005739">
    <property type="term" value="C:mitochondrion"/>
    <property type="evidence" value="ECO:0007669"/>
    <property type="project" value="TreeGrafter"/>
</dbReference>
<keyword evidence="5 8" id="KW-0443">Lipid metabolism</keyword>
<dbReference type="InterPro" id="IPR047148">
    <property type="entry name" value="PLPL9"/>
</dbReference>
<evidence type="ECO:0000256" key="5">
    <source>
        <dbReference type="ARBA" id="ARBA00023098"/>
    </source>
</evidence>
<evidence type="ECO:0000256" key="1">
    <source>
        <dbReference type="ARBA" id="ARBA00013278"/>
    </source>
</evidence>
<dbReference type="Pfam" id="PF13606">
    <property type="entry name" value="Ank_3"/>
    <property type="match status" value="1"/>
</dbReference>
<keyword evidence="4 7" id="KW-0040">ANK repeat</keyword>
<evidence type="ECO:0000256" key="2">
    <source>
        <dbReference type="ARBA" id="ARBA00022737"/>
    </source>
</evidence>
<dbReference type="WBParaSite" id="sdigi.contig217.g6251.t1">
    <property type="protein sequence ID" value="sdigi.contig217.g6251.t1"/>
    <property type="gene ID" value="sdigi.contig217.g6251"/>
</dbReference>
<feature type="domain" description="PNPLA" evidence="9">
    <location>
        <begin position="455"/>
        <end position="633"/>
    </location>
</feature>
<dbReference type="PROSITE" id="PS51635">
    <property type="entry name" value="PNPLA"/>
    <property type="match status" value="1"/>
</dbReference>
<dbReference type="GO" id="GO:0052816">
    <property type="term" value="F:long-chain fatty acyl-CoA hydrolase activity"/>
    <property type="evidence" value="ECO:0007669"/>
    <property type="project" value="TreeGrafter"/>
</dbReference>
<dbReference type="SUPFAM" id="SSF48403">
    <property type="entry name" value="Ankyrin repeat"/>
    <property type="match status" value="1"/>
</dbReference>
<name>A0A915PK47_9BILA</name>
<dbReference type="InterPro" id="IPR036770">
    <property type="entry name" value="Ankyrin_rpt-contain_sf"/>
</dbReference>
<dbReference type="PROSITE" id="PS50297">
    <property type="entry name" value="ANK_REP_REGION"/>
    <property type="match status" value="2"/>
</dbReference>
<dbReference type="Gene3D" id="3.40.1090.10">
    <property type="entry name" value="Cytosolic phospholipase A2 catalytic domain"/>
    <property type="match status" value="1"/>
</dbReference>
<dbReference type="AlphaFoldDB" id="A0A915PK47"/>
<feature type="active site" description="Nucleophile" evidence="8">
    <location>
        <position position="493"/>
    </location>
</feature>
<dbReference type="PANTHER" id="PTHR24139:SF34">
    <property type="entry name" value="85_88 KDA CALCIUM-INDEPENDENT PHOSPHOLIPASE A2"/>
    <property type="match status" value="1"/>
</dbReference>
<evidence type="ECO:0000256" key="4">
    <source>
        <dbReference type="ARBA" id="ARBA00023043"/>
    </source>
</evidence>
<dbReference type="GO" id="GO:0047499">
    <property type="term" value="F:calcium-independent phospholipase A2 activity"/>
    <property type="evidence" value="ECO:0007669"/>
    <property type="project" value="InterPro"/>
</dbReference>
<feature type="short sequence motif" description="GXSXG" evidence="8">
    <location>
        <begin position="491"/>
        <end position="495"/>
    </location>
</feature>
<keyword evidence="10" id="KW-1185">Reference proteome</keyword>
<feature type="repeat" description="ANK" evidence="7">
    <location>
        <begin position="371"/>
        <end position="403"/>
    </location>
</feature>
<dbReference type="InterPro" id="IPR016035">
    <property type="entry name" value="Acyl_Trfase/lysoPLipase"/>
</dbReference>
<feature type="short sequence motif" description="DGA/G" evidence="8">
    <location>
        <begin position="620"/>
        <end position="622"/>
    </location>
</feature>
<keyword evidence="3 8" id="KW-0378">Hydrolase</keyword>
<sequence length="835" mass="92880">MFGILKKVHNIATVENCEMVMNACSRAASAVLSTKSEKVEGINPSKFKTFKKCDNSFMFSLYMDKPKDGTYYIIYLPRTLSIWRTRRRDEAELLRDQLNNLKLLINILEKINSKLFVTELEQLRDSILENPDFSDIHHAAACNFPKVIRGLCEDHPNIVNEASTDGYYPIHIAVKNDALEAVQVLLSLGADVAKQDCHSRNAVHYSAENSSEILECLQLLVDAQNFSDAVDALDEDGISPLCLAIRSGKAKCVEILLDANCSTGPFRDRTLASVVISAAPSPDLPRIVDLLLIRAPQFLIEEISGSSMLLHEDLELRLLYHILGDLGSAVNINARNSLGQTPLYCSVARNNISQSFALLTYNADVNIGNCDGETPLHFSSKSGNVKLVKLLLCFGASVQLRNNRGATALDVAKDNEEVMMCLRLFVDLPSVVRPLNNAKRHQMTPKDRSQLINVISFDGGGIRGLVILQTLIHIENFLGHSVMKHFQWLCGTSAGAIIALGLAKGFSLRRCQSLYMSMKDELFIGKRPYSDKIIECILQKNFGEETTMAQLGPKRVSVTASYVRENPPALKMFRNYTLPLSKAENEALGFDDPSENLVWKCARYSSAAPTFFSPKDNFVDGGLMANNPTLDLLSDIHTYNVACMKAKKETVHVGCILSLGTGQAPPETLNSLKWNFSVPGGIVESVRMVQDLVNLKNLLVEQTAESTQQCAPDHGPHLDDLMMLCGLLHLSSKITASNGACVIRARSWAHDQFIPFFRFSPLLSSQVELDERNNEVILDLLWDTEKMETGPRYIALSSKETVLSTVRQTITFQYLPKRDFCRNICVLMEDTTWNS</sequence>
<proteinExistence type="predicted"/>
<evidence type="ECO:0000313" key="11">
    <source>
        <dbReference type="WBParaSite" id="sdigi.contig217.g6251.t1"/>
    </source>
</evidence>